<feature type="domain" description="DUF5935" evidence="7">
    <location>
        <begin position="1"/>
        <end position="181"/>
    </location>
</feature>
<keyword evidence="9" id="KW-1185">Reference proteome</keyword>
<sequence length="434" mass="48209">MRDILIVAIVLAGAIAALRQPWIGVMLWTWLSIMNPHRYSYGFAYDAPLAAISVLATILGLIITKDRASPFKSRVVVVLFIFMIWMTLSMLFGVDRAGDYWQWNKVMKIDVMILVALMLLHSKKHILALMWVAAGSLALLGAKGGLFTLLTGGNFRVWGPPGSFIEDNNEFALSLVMAIPLLRFLQMQLVGRWARYAMTAGIVLCAVASLGSYSRGALLAISAMAIFLWWNGKNKFVVGAALALVVPLLVAFMPDAWMGRMSSMGDYQEDDSSMGRISAWWNAWNIAFHYPLGVGFDAARPELFALYSPYPEKVHAAHSIYFQVLGNHGFVGLFLFLVLWIATWRSAGWLRTKAAKIPEAAWCADLGAMCQVCLVGYAVGGAFLSLAYFDLPYNVMVLVVLTRVWVEKRSWEREPAYVPGWRNIPGLARKPVVA</sequence>
<gene>
    <name evidence="8" type="ORF">J2X19_001974</name>
</gene>
<dbReference type="RefSeq" id="WP_310372959.1">
    <property type="nucleotide sequence ID" value="NZ_JAVDXT010000002.1"/>
</dbReference>
<feature type="transmembrane region" description="Helical" evidence="5">
    <location>
        <begin position="43"/>
        <end position="63"/>
    </location>
</feature>
<feature type="transmembrane region" description="Helical" evidence="5">
    <location>
        <begin position="171"/>
        <end position="190"/>
    </location>
</feature>
<feature type="transmembrane region" description="Helical" evidence="5">
    <location>
        <begin position="320"/>
        <end position="342"/>
    </location>
</feature>
<feature type="transmembrane region" description="Helical" evidence="5">
    <location>
        <begin position="127"/>
        <end position="151"/>
    </location>
</feature>
<keyword evidence="2 5" id="KW-0812">Transmembrane</keyword>
<keyword evidence="3 5" id="KW-1133">Transmembrane helix</keyword>
<comment type="caution">
    <text evidence="8">The sequence shown here is derived from an EMBL/GenBank/DDBJ whole genome shotgun (WGS) entry which is preliminary data.</text>
</comment>
<dbReference type="Pfam" id="PF04932">
    <property type="entry name" value="Wzy_C"/>
    <property type="match status" value="1"/>
</dbReference>
<evidence type="ECO:0000256" key="3">
    <source>
        <dbReference type="ARBA" id="ARBA00022989"/>
    </source>
</evidence>
<feature type="transmembrane region" description="Helical" evidence="5">
    <location>
        <begin position="236"/>
        <end position="258"/>
    </location>
</feature>
<dbReference type="InterPro" id="IPR051533">
    <property type="entry name" value="WaaL-like"/>
</dbReference>
<evidence type="ECO:0000313" key="8">
    <source>
        <dbReference type="EMBL" id="MDR7377295.1"/>
    </source>
</evidence>
<reference evidence="8 9" key="1">
    <citation type="submission" date="2023-07" db="EMBL/GenBank/DDBJ databases">
        <title>Sorghum-associated microbial communities from plants grown in Nebraska, USA.</title>
        <authorList>
            <person name="Schachtman D."/>
        </authorList>
    </citation>
    <scope>NUCLEOTIDE SEQUENCE [LARGE SCALE GENOMIC DNA]</scope>
    <source>
        <strain evidence="8 9">BE313</strain>
    </source>
</reference>
<organism evidence="8 9">
    <name type="scientific">Rhodoferax ferrireducens</name>
    <dbReference type="NCBI Taxonomy" id="192843"/>
    <lineage>
        <taxon>Bacteria</taxon>
        <taxon>Pseudomonadati</taxon>
        <taxon>Pseudomonadota</taxon>
        <taxon>Betaproteobacteria</taxon>
        <taxon>Burkholderiales</taxon>
        <taxon>Comamonadaceae</taxon>
        <taxon>Rhodoferax</taxon>
    </lineage>
</organism>
<feature type="transmembrane region" description="Helical" evidence="5">
    <location>
        <begin position="202"/>
        <end position="230"/>
    </location>
</feature>
<evidence type="ECO:0000256" key="2">
    <source>
        <dbReference type="ARBA" id="ARBA00022692"/>
    </source>
</evidence>
<dbReference type="PANTHER" id="PTHR37422:SF13">
    <property type="entry name" value="LIPOPOLYSACCHARIDE BIOSYNTHESIS PROTEIN PA4999-RELATED"/>
    <property type="match status" value="1"/>
</dbReference>
<dbReference type="NCBIfam" id="TIGR03097">
    <property type="entry name" value="PEP_O_lig_1"/>
    <property type="match status" value="1"/>
</dbReference>
<keyword evidence="8" id="KW-0436">Ligase</keyword>
<evidence type="ECO:0000256" key="4">
    <source>
        <dbReference type="ARBA" id="ARBA00023136"/>
    </source>
</evidence>
<name>A0ABU2C7J2_9BURK</name>
<feature type="domain" description="O-antigen ligase-related" evidence="6">
    <location>
        <begin position="201"/>
        <end position="337"/>
    </location>
</feature>
<feature type="transmembrane region" description="Helical" evidence="5">
    <location>
        <begin position="75"/>
        <end position="94"/>
    </location>
</feature>
<comment type="subcellular location">
    <subcellularLocation>
        <location evidence="1">Membrane</location>
        <topology evidence="1">Multi-pass membrane protein</topology>
    </subcellularLocation>
</comment>
<dbReference type="InterPro" id="IPR017528">
    <property type="entry name" value="CHP03097O-antigen_lig-rel"/>
</dbReference>
<dbReference type="InterPro" id="IPR045979">
    <property type="entry name" value="DUF5935"/>
</dbReference>
<dbReference type="GO" id="GO:0016874">
    <property type="term" value="F:ligase activity"/>
    <property type="evidence" value="ECO:0007669"/>
    <property type="project" value="UniProtKB-KW"/>
</dbReference>
<dbReference type="Proteomes" id="UP001180487">
    <property type="component" value="Unassembled WGS sequence"/>
</dbReference>
<evidence type="ECO:0000259" key="7">
    <source>
        <dbReference type="Pfam" id="PF19358"/>
    </source>
</evidence>
<protein>
    <submittedName>
        <fullName evidence="8">O-glycosylation ligase (Exosortase A-associated)</fullName>
    </submittedName>
</protein>
<evidence type="ECO:0000259" key="6">
    <source>
        <dbReference type="Pfam" id="PF04932"/>
    </source>
</evidence>
<evidence type="ECO:0000256" key="5">
    <source>
        <dbReference type="SAM" id="Phobius"/>
    </source>
</evidence>
<evidence type="ECO:0000313" key="9">
    <source>
        <dbReference type="Proteomes" id="UP001180487"/>
    </source>
</evidence>
<accession>A0ABU2C7J2</accession>
<dbReference type="EMBL" id="JAVDXT010000002">
    <property type="protein sequence ID" value="MDR7377295.1"/>
    <property type="molecule type" value="Genomic_DNA"/>
</dbReference>
<keyword evidence="4 5" id="KW-0472">Membrane</keyword>
<dbReference type="Pfam" id="PF19358">
    <property type="entry name" value="DUF5935"/>
    <property type="match status" value="1"/>
</dbReference>
<dbReference type="InterPro" id="IPR007016">
    <property type="entry name" value="O-antigen_ligase-rel_domated"/>
</dbReference>
<evidence type="ECO:0000256" key="1">
    <source>
        <dbReference type="ARBA" id="ARBA00004141"/>
    </source>
</evidence>
<proteinExistence type="predicted"/>
<feature type="transmembrane region" description="Helical" evidence="5">
    <location>
        <begin position="362"/>
        <end position="380"/>
    </location>
</feature>
<dbReference type="PANTHER" id="PTHR37422">
    <property type="entry name" value="TEICHURONIC ACID BIOSYNTHESIS PROTEIN TUAE"/>
    <property type="match status" value="1"/>
</dbReference>